<keyword evidence="2" id="KW-1185">Reference proteome</keyword>
<sequence length="64" mass="7649">MLQFNIMTGHANGTFSLYENTDRAQMAKIIAQFLEFWNTCRHLLDGRYLFMIESIKIKKQMEIF</sequence>
<name>A0A3L7JWR9_9BACI</name>
<dbReference type="AlphaFoldDB" id="A0A3L7JWR9"/>
<reference evidence="1 2" key="1">
    <citation type="submission" date="2018-10" db="EMBL/GenBank/DDBJ databases">
        <title>Falsibacillus sp. genome draft.</title>
        <authorList>
            <person name="Shi S."/>
        </authorList>
    </citation>
    <scope>NUCLEOTIDE SEQUENCE [LARGE SCALE GENOMIC DNA]</scope>
    <source>
        <strain evidence="1 2">GY 10110</strain>
    </source>
</reference>
<dbReference type="EMBL" id="RCVZ01000008">
    <property type="protein sequence ID" value="RLQ94765.1"/>
    <property type="molecule type" value="Genomic_DNA"/>
</dbReference>
<protein>
    <submittedName>
        <fullName evidence="1">Uncharacterized protein</fullName>
    </submittedName>
</protein>
<comment type="caution">
    <text evidence="1">The sequence shown here is derived from an EMBL/GenBank/DDBJ whole genome shotgun (WGS) entry which is preliminary data.</text>
</comment>
<accession>A0A3L7JWR9</accession>
<proteinExistence type="predicted"/>
<evidence type="ECO:0000313" key="1">
    <source>
        <dbReference type="EMBL" id="RLQ94765.1"/>
    </source>
</evidence>
<gene>
    <name evidence="1" type="ORF">D9X91_12275</name>
</gene>
<organism evidence="1 2">
    <name type="scientific">Falsibacillus albus</name>
    <dbReference type="NCBI Taxonomy" id="2478915"/>
    <lineage>
        <taxon>Bacteria</taxon>
        <taxon>Bacillati</taxon>
        <taxon>Bacillota</taxon>
        <taxon>Bacilli</taxon>
        <taxon>Bacillales</taxon>
        <taxon>Bacillaceae</taxon>
        <taxon>Falsibacillus</taxon>
    </lineage>
</organism>
<dbReference type="Proteomes" id="UP000276770">
    <property type="component" value="Unassembled WGS sequence"/>
</dbReference>
<evidence type="ECO:0000313" key="2">
    <source>
        <dbReference type="Proteomes" id="UP000276770"/>
    </source>
</evidence>